<dbReference type="Proteomes" id="UP001169006">
    <property type="component" value="Unassembled WGS sequence"/>
</dbReference>
<reference evidence="11" key="2">
    <citation type="submission" date="2023-07" db="EMBL/GenBank/DDBJ databases">
        <authorList>
            <person name="Sun H."/>
        </authorList>
    </citation>
    <scope>NUCLEOTIDE SEQUENCE</scope>
    <source>
        <strain evidence="11">05753</strain>
    </source>
</reference>
<dbReference type="PROSITE" id="PS00893">
    <property type="entry name" value="NUDIX_BOX"/>
    <property type="match status" value="1"/>
</dbReference>
<reference evidence="11" key="1">
    <citation type="journal article" date="2015" name="Int. J. Syst. Evol. Microbiol.">
        <title>Rhizobium oryzicola sp. nov., potential plant-growth-promoting endophytic bacteria isolated from rice roots.</title>
        <authorList>
            <person name="Zhang X.X."/>
            <person name="Gao J.S."/>
            <person name="Cao Y.H."/>
            <person name="Sheirdil R.A."/>
            <person name="Wang X.C."/>
            <person name="Zhang L."/>
        </authorList>
    </citation>
    <scope>NUCLEOTIDE SEQUENCE</scope>
    <source>
        <strain evidence="11">05753</strain>
    </source>
</reference>
<dbReference type="Gene3D" id="3.90.79.20">
    <property type="match status" value="1"/>
</dbReference>
<comment type="catalytic activity">
    <reaction evidence="9">
        <text>a 5'-end NAD(+)-phospho-ribonucleoside in mRNA + H2O = a 5'-end phospho-adenosine-phospho-ribonucleoside in mRNA + beta-nicotinamide D-ribonucleotide + 2 H(+)</text>
        <dbReference type="Rhea" id="RHEA:60876"/>
        <dbReference type="Rhea" id="RHEA-COMP:15698"/>
        <dbReference type="Rhea" id="RHEA-COMP:15719"/>
        <dbReference type="ChEBI" id="CHEBI:14649"/>
        <dbReference type="ChEBI" id="CHEBI:15377"/>
        <dbReference type="ChEBI" id="CHEBI:15378"/>
        <dbReference type="ChEBI" id="CHEBI:144029"/>
        <dbReference type="ChEBI" id="CHEBI:144051"/>
    </reaction>
    <physiologicalReaction direction="left-to-right" evidence="9">
        <dbReference type="Rhea" id="RHEA:60877"/>
    </physiologicalReaction>
</comment>
<organism evidence="11 12">
    <name type="scientific">Rhizobium oryzicola</name>
    <dbReference type="NCBI Taxonomy" id="1232668"/>
    <lineage>
        <taxon>Bacteria</taxon>
        <taxon>Pseudomonadati</taxon>
        <taxon>Pseudomonadota</taxon>
        <taxon>Alphaproteobacteria</taxon>
        <taxon>Hyphomicrobiales</taxon>
        <taxon>Rhizobiaceae</taxon>
        <taxon>Rhizobium/Agrobacterium group</taxon>
        <taxon>Rhizobium</taxon>
    </lineage>
</organism>
<dbReference type="NCBIfam" id="NF001299">
    <property type="entry name" value="PRK00241.1"/>
    <property type="match status" value="1"/>
</dbReference>
<dbReference type="EMBL" id="JAUKWQ010000001">
    <property type="protein sequence ID" value="MDO1580566.1"/>
    <property type="molecule type" value="Genomic_DNA"/>
</dbReference>
<evidence type="ECO:0000313" key="11">
    <source>
        <dbReference type="EMBL" id="MDO1580566.1"/>
    </source>
</evidence>
<keyword evidence="6 11" id="KW-0378">Hydrolase</keyword>
<proteinExistence type="inferred from homology"/>
<evidence type="ECO:0000256" key="8">
    <source>
        <dbReference type="ARBA" id="ARBA00023027"/>
    </source>
</evidence>
<evidence type="ECO:0000256" key="3">
    <source>
        <dbReference type="ARBA" id="ARBA00009595"/>
    </source>
</evidence>
<dbReference type="Gene3D" id="3.90.79.10">
    <property type="entry name" value="Nucleoside Triphosphate Pyrophosphohydrolase"/>
    <property type="match status" value="1"/>
</dbReference>
<dbReference type="InterPro" id="IPR015376">
    <property type="entry name" value="Znr_NADH_PPase"/>
</dbReference>
<name>A0ABT8SQ46_9HYPH</name>
<keyword evidence="7" id="KW-0460">Magnesium</keyword>
<evidence type="ECO:0000256" key="4">
    <source>
        <dbReference type="ARBA" id="ARBA00012381"/>
    </source>
</evidence>
<protein>
    <recommendedName>
        <fullName evidence="4">NAD(+) diphosphatase</fullName>
        <ecNumber evidence="4">3.6.1.22</ecNumber>
    </recommendedName>
</protein>
<dbReference type="InterPro" id="IPR000086">
    <property type="entry name" value="NUDIX_hydrolase_dom"/>
</dbReference>
<sequence>MTVDLFETSAPHPEASRLTAFAGNRLNRDAEHRTEESLSSALAAEKAALLIFAKGKLILKNEGASLRPVFLRSEADQFQPLWEDTILLGHRADGSPRLAVPARIEPDDVSAPFQATDARSAFRFALVDEETLGEMAQALSLMNWNDANRFCGKCGAPTVSRLGGYKRVCTACEHMLFPRTDPVVIMLTVDVKRDLVLLGRGPHFAPGMYSTLAGFVEPGETIEDAVRRETLEESGIRTGRVRYHASQPWPMPHSLMIGCYAEALSTEISRDEQELEDCRWFTRQEVAAMLEADPGAQGPSAPPRGAIAHRLMRDWVEWSR</sequence>
<dbReference type="InterPro" id="IPR015375">
    <property type="entry name" value="NADH_PPase-like_N"/>
</dbReference>
<evidence type="ECO:0000256" key="9">
    <source>
        <dbReference type="ARBA" id="ARBA00023679"/>
    </source>
</evidence>
<keyword evidence="12" id="KW-1185">Reference proteome</keyword>
<comment type="cofactor">
    <cofactor evidence="2">
        <name>Zn(2+)</name>
        <dbReference type="ChEBI" id="CHEBI:29105"/>
    </cofactor>
</comment>
<dbReference type="InterPro" id="IPR015797">
    <property type="entry name" value="NUDIX_hydrolase-like_dom_sf"/>
</dbReference>
<dbReference type="PROSITE" id="PS51462">
    <property type="entry name" value="NUDIX"/>
    <property type="match status" value="1"/>
</dbReference>
<dbReference type="InterPro" id="IPR050241">
    <property type="entry name" value="NAD-cap_RNA_hydrolase_NudC"/>
</dbReference>
<dbReference type="GO" id="GO:0016787">
    <property type="term" value="F:hydrolase activity"/>
    <property type="evidence" value="ECO:0007669"/>
    <property type="project" value="UniProtKB-KW"/>
</dbReference>
<comment type="cofactor">
    <cofactor evidence="1">
        <name>Mg(2+)</name>
        <dbReference type="ChEBI" id="CHEBI:18420"/>
    </cofactor>
</comment>
<evidence type="ECO:0000259" key="10">
    <source>
        <dbReference type="PROSITE" id="PS51462"/>
    </source>
</evidence>
<dbReference type="CDD" id="cd03429">
    <property type="entry name" value="NUDIX_NADH_pyrophosphatase_Nudt13"/>
    <property type="match status" value="1"/>
</dbReference>
<dbReference type="PANTHER" id="PTHR42904">
    <property type="entry name" value="NUDIX HYDROLASE, NUDC SUBFAMILY"/>
    <property type="match status" value="1"/>
</dbReference>
<evidence type="ECO:0000256" key="1">
    <source>
        <dbReference type="ARBA" id="ARBA00001946"/>
    </source>
</evidence>
<dbReference type="InterPro" id="IPR020084">
    <property type="entry name" value="NUDIX_hydrolase_CS"/>
</dbReference>
<evidence type="ECO:0000256" key="6">
    <source>
        <dbReference type="ARBA" id="ARBA00022801"/>
    </source>
</evidence>
<dbReference type="Pfam" id="PF09297">
    <property type="entry name" value="Zn_ribbon_NUD"/>
    <property type="match status" value="1"/>
</dbReference>
<dbReference type="RefSeq" id="WP_302074729.1">
    <property type="nucleotide sequence ID" value="NZ_JAUKWQ010000001.1"/>
</dbReference>
<evidence type="ECO:0000313" key="12">
    <source>
        <dbReference type="Proteomes" id="UP001169006"/>
    </source>
</evidence>
<dbReference type="Pfam" id="PF09296">
    <property type="entry name" value="NUDIX-like"/>
    <property type="match status" value="1"/>
</dbReference>
<dbReference type="SUPFAM" id="SSF55811">
    <property type="entry name" value="Nudix"/>
    <property type="match status" value="1"/>
</dbReference>
<gene>
    <name evidence="11" type="primary">nudC</name>
    <name evidence="11" type="ORF">Q2T52_00510</name>
</gene>
<evidence type="ECO:0000256" key="5">
    <source>
        <dbReference type="ARBA" id="ARBA00022723"/>
    </source>
</evidence>
<dbReference type="PANTHER" id="PTHR42904:SF6">
    <property type="entry name" value="NAD-CAPPED RNA HYDROLASE NUDT12"/>
    <property type="match status" value="1"/>
</dbReference>
<dbReference type="InterPro" id="IPR049734">
    <property type="entry name" value="NudC-like_C"/>
</dbReference>
<comment type="similarity">
    <text evidence="3">Belongs to the Nudix hydrolase family. NudC subfamily.</text>
</comment>
<keyword evidence="8" id="KW-0520">NAD</keyword>
<accession>A0ABT8SQ46</accession>
<evidence type="ECO:0000256" key="7">
    <source>
        <dbReference type="ARBA" id="ARBA00022842"/>
    </source>
</evidence>
<dbReference type="EC" id="3.6.1.22" evidence="4"/>
<comment type="caution">
    <text evidence="11">The sequence shown here is derived from an EMBL/GenBank/DDBJ whole genome shotgun (WGS) entry which is preliminary data.</text>
</comment>
<dbReference type="Pfam" id="PF00293">
    <property type="entry name" value="NUDIX"/>
    <property type="match status" value="1"/>
</dbReference>
<evidence type="ECO:0000256" key="2">
    <source>
        <dbReference type="ARBA" id="ARBA00001947"/>
    </source>
</evidence>
<keyword evidence="5" id="KW-0479">Metal-binding</keyword>
<feature type="domain" description="Nudix hydrolase" evidence="10">
    <location>
        <begin position="178"/>
        <end position="303"/>
    </location>
</feature>